<dbReference type="RefSeq" id="WP_142987556.1">
    <property type="nucleotide sequence ID" value="NZ_FXTD01000011.1"/>
</dbReference>
<dbReference type="Gene3D" id="3.30.420.40">
    <property type="match status" value="1"/>
</dbReference>
<dbReference type="InterPro" id="IPR057331">
    <property type="entry name" value="Salactin"/>
</dbReference>
<sequence length="353" mass="37977">MSDADSTDTTDFDEQDAPTPVGVKLGSTRTVLDLPDERGERERHSTLTCLATYEDAITGEEKALYGHDAAVEYPDSVRFMLRSGLPENDDGVADAEAFFEAVVDAHDVPADSAVVYAVPTIDNEAGVENLEAVIEGSSVGEAAVRSFPESLCGAIPAYGDGLDAIDEVFVSVNMGSTTLEACAYRRGEQLSPFSTGSVTGNEVDRWIVAAVEEESQGRVHIDRTTAREYKEEHADVYDFEPFTDVVQQPGGGSHEFTVDRGVRDPVDRYVDDAVDVVANEFLPELANDHMKPYQLALGRPIAVTGGMACIPGLVEEFEKRLSAELDRDVEVVAPDDPATAAAEGAARIAERLV</sequence>
<dbReference type="OrthoDB" id="301490at2157"/>
<dbReference type="InterPro" id="IPR043129">
    <property type="entry name" value="ATPase_NBD"/>
</dbReference>
<dbReference type="Pfam" id="PF25229">
    <property type="entry name" value="Salactin"/>
    <property type="match status" value="1"/>
</dbReference>
<dbReference type="EMBL" id="FXTD01000011">
    <property type="protein sequence ID" value="SMO85057.1"/>
    <property type="molecule type" value="Genomic_DNA"/>
</dbReference>
<feature type="region of interest" description="Disordered" evidence="1">
    <location>
        <begin position="1"/>
        <end position="24"/>
    </location>
</feature>
<dbReference type="Proteomes" id="UP000319712">
    <property type="component" value="Unassembled WGS sequence"/>
</dbReference>
<reference evidence="2 3" key="1">
    <citation type="submission" date="2017-05" db="EMBL/GenBank/DDBJ databases">
        <authorList>
            <person name="Varghese N."/>
            <person name="Submissions S."/>
        </authorList>
    </citation>
    <scope>NUCLEOTIDE SEQUENCE [LARGE SCALE GENOMIC DNA]</scope>
    <source>
        <strain evidence="2 3">DSM 19504</strain>
    </source>
</reference>
<accession>A0A521EMB1</accession>
<proteinExistence type="predicted"/>
<evidence type="ECO:0000256" key="1">
    <source>
        <dbReference type="SAM" id="MobiDB-lite"/>
    </source>
</evidence>
<evidence type="ECO:0000313" key="3">
    <source>
        <dbReference type="Proteomes" id="UP000319712"/>
    </source>
</evidence>
<dbReference type="AlphaFoldDB" id="A0A521EMB1"/>
<evidence type="ECO:0000313" key="2">
    <source>
        <dbReference type="EMBL" id="SMO85057.1"/>
    </source>
</evidence>
<feature type="compositionally biased region" description="Acidic residues" evidence="1">
    <location>
        <begin position="1"/>
        <end position="16"/>
    </location>
</feature>
<name>A0A521EMB1_9EURY</name>
<organism evidence="2 3">
    <name type="scientific">Halorubrum cibi</name>
    <dbReference type="NCBI Taxonomy" id="413815"/>
    <lineage>
        <taxon>Archaea</taxon>
        <taxon>Methanobacteriati</taxon>
        <taxon>Methanobacteriota</taxon>
        <taxon>Stenosarchaea group</taxon>
        <taxon>Halobacteria</taxon>
        <taxon>Halobacteriales</taxon>
        <taxon>Haloferacaceae</taxon>
        <taxon>Halorubrum</taxon>
    </lineage>
</organism>
<evidence type="ECO:0008006" key="4">
    <source>
        <dbReference type="Google" id="ProtNLM"/>
    </source>
</evidence>
<dbReference type="SUPFAM" id="SSF53067">
    <property type="entry name" value="Actin-like ATPase domain"/>
    <property type="match status" value="1"/>
</dbReference>
<keyword evidence="3" id="KW-1185">Reference proteome</keyword>
<gene>
    <name evidence="2" type="ORF">SAMN06264867_111112</name>
</gene>
<protein>
    <recommendedName>
        <fullName evidence="4">Actin-like ATPase involved in cell morphogenesis</fullName>
    </recommendedName>
</protein>